<evidence type="ECO:0000259" key="1">
    <source>
        <dbReference type="Pfam" id="PF13614"/>
    </source>
</evidence>
<dbReference type="AlphaFoldDB" id="A0A381P2S8"/>
<dbReference type="SUPFAM" id="SSF52540">
    <property type="entry name" value="P-loop containing nucleoside triphosphate hydrolases"/>
    <property type="match status" value="1"/>
</dbReference>
<feature type="domain" description="AAA" evidence="1">
    <location>
        <begin position="3"/>
        <end position="176"/>
    </location>
</feature>
<name>A0A381P2S8_9ZZZZ</name>
<dbReference type="InterPro" id="IPR025669">
    <property type="entry name" value="AAA_dom"/>
</dbReference>
<reference evidence="2" key="1">
    <citation type="submission" date="2018-05" db="EMBL/GenBank/DDBJ databases">
        <authorList>
            <person name="Lanie J.A."/>
            <person name="Ng W.-L."/>
            <person name="Kazmierczak K.M."/>
            <person name="Andrzejewski T.M."/>
            <person name="Davidsen T.M."/>
            <person name="Wayne K.J."/>
            <person name="Tettelin H."/>
            <person name="Glass J.I."/>
            <person name="Rusch D."/>
            <person name="Podicherti R."/>
            <person name="Tsui H.-C.T."/>
            <person name="Winkler M.E."/>
        </authorList>
    </citation>
    <scope>NUCLEOTIDE SEQUENCE</scope>
</reference>
<protein>
    <recommendedName>
        <fullName evidence="1">AAA domain-containing protein</fullName>
    </recommendedName>
</protein>
<dbReference type="InterPro" id="IPR050678">
    <property type="entry name" value="DNA_Partitioning_ATPase"/>
</dbReference>
<proteinExistence type="predicted"/>
<dbReference type="InterPro" id="IPR027417">
    <property type="entry name" value="P-loop_NTPase"/>
</dbReference>
<dbReference type="PANTHER" id="PTHR13696">
    <property type="entry name" value="P-LOOP CONTAINING NUCLEOSIDE TRIPHOSPHATE HYDROLASE"/>
    <property type="match status" value="1"/>
</dbReference>
<dbReference type="Gene3D" id="3.40.50.300">
    <property type="entry name" value="P-loop containing nucleotide triphosphate hydrolases"/>
    <property type="match status" value="1"/>
</dbReference>
<dbReference type="EMBL" id="UINC01000754">
    <property type="protein sequence ID" value="SUZ60609.1"/>
    <property type="molecule type" value="Genomic_DNA"/>
</dbReference>
<organism evidence="2">
    <name type="scientific">marine metagenome</name>
    <dbReference type="NCBI Taxonomy" id="408172"/>
    <lineage>
        <taxon>unclassified sequences</taxon>
        <taxon>metagenomes</taxon>
        <taxon>ecological metagenomes</taxon>
    </lineage>
</organism>
<accession>A0A381P2S8</accession>
<dbReference type="PANTHER" id="PTHR13696:SF96">
    <property type="entry name" value="COBQ_COBB_MIND_PARA NUCLEOTIDE BINDING DOMAIN-CONTAINING PROTEIN"/>
    <property type="match status" value="1"/>
</dbReference>
<gene>
    <name evidence="2" type="ORF">METZ01_LOCUS13463</name>
</gene>
<dbReference type="CDD" id="cd02042">
    <property type="entry name" value="ParAB_family"/>
    <property type="match status" value="1"/>
</dbReference>
<evidence type="ECO:0000313" key="2">
    <source>
        <dbReference type="EMBL" id="SUZ60609.1"/>
    </source>
</evidence>
<sequence length="272" mass="27986">MVAVAVVNQKGGVGKTTVVLGLASAASARGLAVLVVDLDPQGNATTGLGVFEPGPGVDRVLAEERPGGLASEVEPSGWPSDLGPVPDLVASSPDLAVREPQLATDPLGAQDRLALALRGGVGTGHDLVLVDCPPSLGLLTVNALFAVDAVLLVTEPGAWAVDGVARMVQTIDRIRLRRPDGRPNLVGISVNRLGRTRDGRYWHEQLGEAYPGRCLPPVHLRAAVTEAAARSLPIHALGRRPGAAEAAAEFDALLDRLPLSDGLAGTPVEAVA</sequence>
<dbReference type="Pfam" id="PF13614">
    <property type="entry name" value="AAA_31"/>
    <property type="match status" value="1"/>
</dbReference>